<dbReference type="PROSITE" id="PS50943">
    <property type="entry name" value="HTH_CROC1"/>
    <property type="match status" value="1"/>
</dbReference>
<evidence type="ECO:0000256" key="1">
    <source>
        <dbReference type="ARBA" id="ARBA00023125"/>
    </source>
</evidence>
<evidence type="ECO:0000259" key="2">
    <source>
        <dbReference type="PROSITE" id="PS50943"/>
    </source>
</evidence>
<dbReference type="Gene3D" id="1.10.260.40">
    <property type="entry name" value="lambda repressor-like DNA-binding domains"/>
    <property type="match status" value="1"/>
</dbReference>
<dbReference type="Pfam" id="PF01381">
    <property type="entry name" value="HTH_3"/>
    <property type="match status" value="1"/>
</dbReference>
<evidence type="ECO:0000313" key="3">
    <source>
        <dbReference type="EMBL" id="NYG37261.1"/>
    </source>
</evidence>
<dbReference type="InterPro" id="IPR013430">
    <property type="entry name" value="Toxin_antidote_HigA"/>
</dbReference>
<dbReference type="PANTHER" id="PTHR36924">
    <property type="entry name" value="ANTITOXIN HIGA-1"/>
    <property type="match status" value="1"/>
</dbReference>
<dbReference type="CDD" id="cd00093">
    <property type="entry name" value="HTH_XRE"/>
    <property type="match status" value="1"/>
</dbReference>
<evidence type="ECO:0000313" key="4">
    <source>
        <dbReference type="Proteomes" id="UP000592181"/>
    </source>
</evidence>
<proteinExistence type="predicted"/>
<accession>A0A852XFP5</accession>
<dbReference type="SMART" id="SM00530">
    <property type="entry name" value="HTH_XRE"/>
    <property type="match status" value="1"/>
</dbReference>
<gene>
    <name evidence="3" type="ORF">BJY28_001730</name>
</gene>
<dbReference type="Proteomes" id="UP000592181">
    <property type="component" value="Unassembled WGS sequence"/>
</dbReference>
<sequence>MRAAQDLRVPPGNRLEKLVGDRRGQHSTGWMCDGDCASSGAKEVLTMSSSSTTTEAEQIVPIHPREILMEDFIEGFGITQNKLAVAIGVPPRRINEIVHGKRGITADTAIRLARYFGTSEELWMHLQSSYELRLERRALRDKVAAITPLGAA</sequence>
<dbReference type="EMBL" id="JACBZX010000001">
    <property type="protein sequence ID" value="NYG37261.1"/>
    <property type="molecule type" value="Genomic_DNA"/>
</dbReference>
<comment type="caution">
    <text evidence="3">The sequence shown here is derived from an EMBL/GenBank/DDBJ whole genome shotgun (WGS) entry which is preliminary data.</text>
</comment>
<protein>
    <submittedName>
        <fullName evidence="3">Addiction module HigA family antidote</fullName>
    </submittedName>
</protein>
<dbReference type="AlphaFoldDB" id="A0A852XFP5"/>
<dbReference type="InterPro" id="IPR010982">
    <property type="entry name" value="Lambda_DNA-bd_dom_sf"/>
</dbReference>
<keyword evidence="1" id="KW-0238">DNA-binding</keyword>
<keyword evidence="4" id="KW-1185">Reference proteome</keyword>
<reference evidence="3 4" key="1">
    <citation type="submission" date="2020-07" db="EMBL/GenBank/DDBJ databases">
        <title>Sequencing the genomes of 1000 actinobacteria strains.</title>
        <authorList>
            <person name="Klenk H.-P."/>
        </authorList>
    </citation>
    <scope>NUCLEOTIDE SEQUENCE [LARGE SCALE GENOMIC DNA]</scope>
    <source>
        <strain evidence="3 4">DSM 24723</strain>
    </source>
</reference>
<organism evidence="3 4">
    <name type="scientific">Janibacter alkaliphilus</name>
    <dbReference type="NCBI Taxonomy" id="1069963"/>
    <lineage>
        <taxon>Bacteria</taxon>
        <taxon>Bacillati</taxon>
        <taxon>Actinomycetota</taxon>
        <taxon>Actinomycetes</taxon>
        <taxon>Micrococcales</taxon>
        <taxon>Intrasporangiaceae</taxon>
        <taxon>Janibacter</taxon>
    </lineage>
</organism>
<dbReference type="SUPFAM" id="SSF47413">
    <property type="entry name" value="lambda repressor-like DNA-binding domains"/>
    <property type="match status" value="1"/>
</dbReference>
<dbReference type="NCBIfam" id="TIGR02607">
    <property type="entry name" value="antidote_HigA"/>
    <property type="match status" value="1"/>
</dbReference>
<dbReference type="PANTHER" id="PTHR36924:SF1">
    <property type="entry name" value="ANTITOXIN HIGA-1"/>
    <property type="match status" value="1"/>
</dbReference>
<feature type="domain" description="HTH cro/C1-type" evidence="2">
    <location>
        <begin position="77"/>
        <end position="123"/>
    </location>
</feature>
<dbReference type="InterPro" id="IPR001387">
    <property type="entry name" value="Cro/C1-type_HTH"/>
</dbReference>
<dbReference type="GO" id="GO:0003677">
    <property type="term" value="F:DNA binding"/>
    <property type="evidence" value="ECO:0007669"/>
    <property type="project" value="UniProtKB-KW"/>
</dbReference>
<name>A0A852XFP5_9MICO</name>